<dbReference type="CDD" id="cd02503">
    <property type="entry name" value="MobA"/>
    <property type="match status" value="1"/>
</dbReference>
<keyword evidence="5" id="KW-0460">Magnesium</keyword>
<dbReference type="InterPro" id="IPR013482">
    <property type="entry name" value="Molybde_CF_guanTrfase"/>
</dbReference>
<evidence type="ECO:0000256" key="4">
    <source>
        <dbReference type="ARBA" id="ARBA00022741"/>
    </source>
</evidence>
<dbReference type="PANTHER" id="PTHR19136:SF81">
    <property type="entry name" value="MOLYBDENUM COFACTOR GUANYLYLTRANSFERASE"/>
    <property type="match status" value="1"/>
</dbReference>
<proteinExistence type="predicted"/>
<dbReference type="Gene3D" id="3.90.550.10">
    <property type="entry name" value="Spore Coat Polysaccharide Biosynthesis Protein SpsA, Chain A"/>
    <property type="match status" value="1"/>
</dbReference>
<keyword evidence="4" id="KW-0547">Nucleotide-binding</keyword>
<evidence type="ECO:0000256" key="3">
    <source>
        <dbReference type="ARBA" id="ARBA00022723"/>
    </source>
</evidence>
<evidence type="ECO:0000259" key="8">
    <source>
        <dbReference type="Pfam" id="PF12804"/>
    </source>
</evidence>
<dbReference type="PANTHER" id="PTHR19136">
    <property type="entry name" value="MOLYBDENUM COFACTOR GUANYLYLTRANSFERASE"/>
    <property type="match status" value="1"/>
</dbReference>
<dbReference type="Pfam" id="PF12804">
    <property type="entry name" value="NTP_transf_3"/>
    <property type="match status" value="1"/>
</dbReference>
<evidence type="ECO:0000256" key="7">
    <source>
        <dbReference type="ARBA" id="ARBA00023150"/>
    </source>
</evidence>
<name>A0ABY2UMM6_9GAMM</name>
<feature type="domain" description="MobA-like NTP transferase" evidence="8">
    <location>
        <begin position="25"/>
        <end position="147"/>
    </location>
</feature>
<accession>A0ABY2UMM6</accession>
<sequence>MNISPAYIGQGGVNSQMVTRNVCPVVLAGGLSSRMGRDKALLKLPDGETLLSRSQTLLERLEPPVGVRFSPVLISGNRTGGIPDRVSRAGPLGGLQAIARLLTEEEQDGGSSCDAMLVIPVDMPLLSPALLRQLCLAGREVEQAVCFGDFYLPCWLPLTPRCRHYLDAAAMGNAVASMRALFGYVGCMQLAVPEGDWHLNVNRPQDFERLNL</sequence>
<gene>
    <name evidence="9" type="ORF">FDY93_00300</name>
</gene>
<dbReference type="RefSeq" id="WP_138233748.1">
    <property type="nucleotide sequence ID" value="NZ_CP185860.1"/>
</dbReference>
<dbReference type="SUPFAM" id="SSF53448">
    <property type="entry name" value="Nucleotide-diphospho-sugar transferases"/>
    <property type="match status" value="1"/>
</dbReference>
<dbReference type="EMBL" id="VANI01000001">
    <property type="protein sequence ID" value="TLM79860.1"/>
    <property type="molecule type" value="Genomic_DNA"/>
</dbReference>
<keyword evidence="6" id="KW-0342">GTP-binding</keyword>
<protein>
    <submittedName>
        <fullName evidence="9">Molybdenum cofactor guanylyltransferase</fullName>
    </submittedName>
</protein>
<keyword evidence="9" id="KW-0548">Nucleotidyltransferase</keyword>
<keyword evidence="1" id="KW-0963">Cytoplasm</keyword>
<comment type="caution">
    <text evidence="9">The sequence shown here is derived from an EMBL/GenBank/DDBJ whole genome shotgun (WGS) entry which is preliminary data.</text>
</comment>
<dbReference type="InterPro" id="IPR025877">
    <property type="entry name" value="MobA-like_NTP_Trfase"/>
</dbReference>
<keyword evidence="2" id="KW-0808">Transferase</keyword>
<dbReference type="GO" id="GO:0016779">
    <property type="term" value="F:nucleotidyltransferase activity"/>
    <property type="evidence" value="ECO:0007669"/>
    <property type="project" value="UniProtKB-KW"/>
</dbReference>
<evidence type="ECO:0000256" key="6">
    <source>
        <dbReference type="ARBA" id="ARBA00023134"/>
    </source>
</evidence>
<evidence type="ECO:0000313" key="9">
    <source>
        <dbReference type="EMBL" id="TLM79860.1"/>
    </source>
</evidence>
<evidence type="ECO:0000256" key="5">
    <source>
        <dbReference type="ARBA" id="ARBA00022842"/>
    </source>
</evidence>
<keyword evidence="3" id="KW-0479">Metal-binding</keyword>
<keyword evidence="7" id="KW-0501">Molybdenum cofactor biosynthesis</keyword>
<evidence type="ECO:0000313" key="10">
    <source>
        <dbReference type="Proteomes" id="UP000306791"/>
    </source>
</evidence>
<evidence type="ECO:0000256" key="1">
    <source>
        <dbReference type="ARBA" id="ARBA00022490"/>
    </source>
</evidence>
<reference evidence="9 10" key="1">
    <citation type="submission" date="2019-05" db="EMBL/GenBank/DDBJ databases">
        <title>Microbulbifer harenosus sp. nov., an alginate-degrading bacterium isolated from coastal sand.</title>
        <authorList>
            <person name="Huang H."/>
            <person name="Mo K."/>
            <person name="Bao S."/>
        </authorList>
    </citation>
    <scope>NUCLEOTIDE SEQUENCE [LARGE SCALE GENOMIC DNA]</scope>
    <source>
        <strain evidence="9 10">HB161719</strain>
    </source>
</reference>
<dbReference type="InterPro" id="IPR029044">
    <property type="entry name" value="Nucleotide-diphossugar_trans"/>
</dbReference>
<organism evidence="9 10">
    <name type="scientific">Microbulbifer harenosus</name>
    <dbReference type="NCBI Taxonomy" id="2576840"/>
    <lineage>
        <taxon>Bacteria</taxon>
        <taxon>Pseudomonadati</taxon>
        <taxon>Pseudomonadota</taxon>
        <taxon>Gammaproteobacteria</taxon>
        <taxon>Cellvibrionales</taxon>
        <taxon>Microbulbiferaceae</taxon>
        <taxon>Microbulbifer</taxon>
    </lineage>
</organism>
<keyword evidence="10" id="KW-1185">Reference proteome</keyword>
<dbReference type="Proteomes" id="UP000306791">
    <property type="component" value="Unassembled WGS sequence"/>
</dbReference>
<evidence type="ECO:0000256" key="2">
    <source>
        <dbReference type="ARBA" id="ARBA00022679"/>
    </source>
</evidence>